<dbReference type="Gene3D" id="2.60.40.150">
    <property type="entry name" value="C2 domain"/>
    <property type="match status" value="1"/>
</dbReference>
<evidence type="ECO:0000256" key="6">
    <source>
        <dbReference type="ARBA" id="ARBA00022723"/>
    </source>
</evidence>
<evidence type="ECO:0000313" key="14">
    <source>
        <dbReference type="Proteomes" id="UP000289738"/>
    </source>
</evidence>
<dbReference type="AlphaFoldDB" id="A0A444Z2U6"/>
<dbReference type="SUPFAM" id="SSF49562">
    <property type="entry name" value="C2 domain (Calcium/lipid-binding domain, CaLB)"/>
    <property type="match status" value="1"/>
</dbReference>
<accession>A0A444Z2U6</accession>
<keyword evidence="7" id="KW-0106">Calcium</keyword>
<dbReference type="InterPro" id="IPR035892">
    <property type="entry name" value="C2_domain_sf"/>
</dbReference>
<keyword evidence="3" id="KW-0343">GTPase activation</keyword>
<evidence type="ECO:0000256" key="1">
    <source>
        <dbReference type="ARBA" id="ARBA00004123"/>
    </source>
</evidence>
<dbReference type="Proteomes" id="UP000289738">
    <property type="component" value="Chromosome B05"/>
</dbReference>
<evidence type="ECO:0000256" key="11">
    <source>
        <dbReference type="ARBA" id="ARBA00024037"/>
    </source>
</evidence>
<reference evidence="13 14" key="1">
    <citation type="submission" date="2019-01" db="EMBL/GenBank/DDBJ databases">
        <title>Sequencing of cultivated peanut Arachis hypogaea provides insights into genome evolution and oil improvement.</title>
        <authorList>
            <person name="Chen X."/>
        </authorList>
    </citation>
    <scope>NUCLEOTIDE SEQUENCE [LARGE SCALE GENOMIC DNA]</scope>
    <source>
        <strain evidence="14">cv. Fuhuasheng</strain>
        <tissue evidence="13">Leaves</tissue>
    </source>
</reference>
<comment type="similarity">
    <text evidence="11">Belongs to the plant CAR protein family.</text>
</comment>
<keyword evidence="8" id="KW-0446">Lipid-binding</keyword>
<evidence type="ECO:0000256" key="5">
    <source>
        <dbReference type="ARBA" id="ARBA00022682"/>
    </source>
</evidence>
<evidence type="ECO:0000313" key="13">
    <source>
        <dbReference type="EMBL" id="RYR08486.1"/>
    </source>
</evidence>
<dbReference type="GO" id="GO:0046872">
    <property type="term" value="F:metal ion binding"/>
    <property type="evidence" value="ECO:0007669"/>
    <property type="project" value="UniProtKB-KW"/>
</dbReference>
<dbReference type="PROSITE" id="PS50004">
    <property type="entry name" value="C2"/>
    <property type="match status" value="1"/>
</dbReference>
<dbReference type="STRING" id="3818.A0A444Z2U6"/>
<dbReference type="InterPro" id="IPR000008">
    <property type="entry name" value="C2_dom"/>
</dbReference>
<dbReference type="OrthoDB" id="73919at2759"/>
<evidence type="ECO:0000256" key="2">
    <source>
        <dbReference type="ARBA" id="ARBA00004236"/>
    </source>
</evidence>
<organism evidence="13 14">
    <name type="scientific">Arachis hypogaea</name>
    <name type="common">Peanut</name>
    <dbReference type="NCBI Taxonomy" id="3818"/>
    <lineage>
        <taxon>Eukaryota</taxon>
        <taxon>Viridiplantae</taxon>
        <taxon>Streptophyta</taxon>
        <taxon>Embryophyta</taxon>
        <taxon>Tracheophyta</taxon>
        <taxon>Spermatophyta</taxon>
        <taxon>Magnoliopsida</taxon>
        <taxon>eudicotyledons</taxon>
        <taxon>Gunneridae</taxon>
        <taxon>Pentapetalae</taxon>
        <taxon>rosids</taxon>
        <taxon>fabids</taxon>
        <taxon>Fabales</taxon>
        <taxon>Fabaceae</taxon>
        <taxon>Papilionoideae</taxon>
        <taxon>50 kb inversion clade</taxon>
        <taxon>dalbergioids sensu lato</taxon>
        <taxon>Dalbergieae</taxon>
        <taxon>Pterocarpus clade</taxon>
        <taxon>Arachis</taxon>
    </lineage>
</organism>
<dbReference type="SMART" id="SM00239">
    <property type="entry name" value="C2"/>
    <property type="match status" value="1"/>
</dbReference>
<evidence type="ECO:0000256" key="9">
    <source>
        <dbReference type="ARBA" id="ARBA00023136"/>
    </source>
</evidence>
<dbReference type="GO" id="GO:0005096">
    <property type="term" value="F:GTPase activator activity"/>
    <property type="evidence" value="ECO:0007669"/>
    <property type="project" value="UniProtKB-KW"/>
</dbReference>
<sequence length="174" mass="20042">MMDQIYGVLKLRIQRGINLAIRDLRSSDPYVVVSMGTQKLKTKIMHKDLNPEWNEELTLMVDDIKTPIHLKVFDKDLFSADDEMGEAVIDIKPYVKCWNKGLEKLPNGCVVKRIQPNENNYLAEESPCIWHNGTIIQRMLLKLRNVECGELLCELEWLSVLGSMGLLELQHLHA</sequence>
<keyword evidence="10" id="KW-0539">Nucleus</keyword>
<keyword evidence="4" id="KW-1003">Cell membrane</keyword>
<dbReference type="InterPro" id="IPR044562">
    <property type="entry name" value="CAR1-11"/>
</dbReference>
<keyword evidence="14" id="KW-1185">Reference proteome</keyword>
<proteinExistence type="inferred from homology"/>
<keyword evidence="5" id="KW-0938">Abscisic acid signaling pathway</keyword>
<comment type="subcellular location">
    <subcellularLocation>
        <location evidence="2">Cell membrane</location>
    </subcellularLocation>
    <subcellularLocation>
        <location evidence="1">Nucleus</location>
    </subcellularLocation>
</comment>
<evidence type="ECO:0000256" key="8">
    <source>
        <dbReference type="ARBA" id="ARBA00023121"/>
    </source>
</evidence>
<evidence type="ECO:0000259" key="12">
    <source>
        <dbReference type="PROSITE" id="PS50004"/>
    </source>
</evidence>
<dbReference type="EMBL" id="SDMP01000015">
    <property type="protein sequence ID" value="RYR08486.1"/>
    <property type="molecule type" value="Genomic_DNA"/>
</dbReference>
<comment type="caution">
    <text evidence="13">The sequence shown here is derived from an EMBL/GenBank/DDBJ whole genome shotgun (WGS) entry which is preliminary data.</text>
</comment>
<evidence type="ECO:0000256" key="3">
    <source>
        <dbReference type="ARBA" id="ARBA00022468"/>
    </source>
</evidence>
<evidence type="ECO:0000256" key="7">
    <source>
        <dbReference type="ARBA" id="ARBA00022837"/>
    </source>
</evidence>
<dbReference type="GO" id="GO:0005634">
    <property type="term" value="C:nucleus"/>
    <property type="evidence" value="ECO:0007669"/>
    <property type="project" value="UniProtKB-SubCell"/>
</dbReference>
<feature type="domain" description="C2" evidence="12">
    <location>
        <begin position="1"/>
        <end position="106"/>
    </location>
</feature>
<dbReference type="GO" id="GO:0009738">
    <property type="term" value="P:abscisic acid-activated signaling pathway"/>
    <property type="evidence" value="ECO:0007669"/>
    <property type="project" value="UniProtKB-KW"/>
</dbReference>
<keyword evidence="9" id="KW-0472">Membrane</keyword>
<gene>
    <name evidence="13" type="ORF">Ahy_B05g076192</name>
</gene>
<protein>
    <recommendedName>
        <fullName evidence="12">C2 domain-containing protein</fullName>
    </recommendedName>
</protein>
<name>A0A444Z2U6_ARAHY</name>
<keyword evidence="6" id="KW-0479">Metal-binding</keyword>
<dbReference type="PANTHER" id="PTHR45933:SF12">
    <property type="entry name" value="PROTEIN C2-DOMAIN ABA-RELATED 9"/>
    <property type="match status" value="1"/>
</dbReference>
<evidence type="ECO:0000256" key="10">
    <source>
        <dbReference type="ARBA" id="ARBA00023242"/>
    </source>
</evidence>
<dbReference type="GO" id="GO:0008289">
    <property type="term" value="F:lipid binding"/>
    <property type="evidence" value="ECO:0007669"/>
    <property type="project" value="UniProtKB-KW"/>
</dbReference>
<dbReference type="GO" id="GO:0005886">
    <property type="term" value="C:plasma membrane"/>
    <property type="evidence" value="ECO:0007669"/>
    <property type="project" value="UniProtKB-SubCell"/>
</dbReference>
<evidence type="ECO:0000256" key="4">
    <source>
        <dbReference type="ARBA" id="ARBA00022475"/>
    </source>
</evidence>
<dbReference type="Pfam" id="PF00168">
    <property type="entry name" value="C2"/>
    <property type="match status" value="1"/>
</dbReference>
<dbReference type="PANTHER" id="PTHR45933">
    <property type="entry name" value="PROTEIN C2-DOMAIN ABA-RELATED 4"/>
    <property type="match status" value="1"/>
</dbReference>